<gene>
    <name evidence="1" type="ORF">B0W44_03990</name>
</gene>
<dbReference type="AlphaFoldDB" id="A0A1U9K4V4"/>
<sequence length="220" mass="24907">MTERRVLVVLPHPDDESFGAAGVIAQLRRKGTPVTYVCATLGEMGRNMGRPFFANRETLPDVRKKELENACAVLGIEDLRLLGMRDKTLEFEDPDLFADRIQAIIDELNPSRIITFYPGHGIHPDHDACGEAVVRAVSRSPKEKRPVLHCIAIREDSEDILGKPDVVVDVSDVLDIKIEAIKSHRTQYQGIISQFGMEADEQNQELRQWLARETFWVYDV</sequence>
<reference evidence="1 2" key="1">
    <citation type="journal article" date="2015" name="Int. J. Syst. Evol. Microbiol.">
        <title>Novibacillus thermophilus gen. nov., sp. nov., a Gram-staining-negative and moderately thermophilic member of the family Thermoactinomycetaceae.</title>
        <authorList>
            <person name="Yang G."/>
            <person name="Chen J."/>
            <person name="Zhou S."/>
        </authorList>
    </citation>
    <scope>NUCLEOTIDE SEQUENCE [LARGE SCALE GENOMIC DNA]</scope>
    <source>
        <strain evidence="1 2">SG-1</strain>
    </source>
</reference>
<dbReference type="PANTHER" id="PTHR12993:SF27">
    <property type="entry name" value="N-ACETYL-ALPHA-D-GLUCOSAMINYL L-MALATE DEACETYLASE 2-RELATED"/>
    <property type="match status" value="1"/>
</dbReference>
<dbReference type="PANTHER" id="PTHR12993">
    <property type="entry name" value="N-ACETYLGLUCOSAMINYL-PHOSPHATIDYLINOSITOL DE-N-ACETYLASE-RELATED"/>
    <property type="match status" value="1"/>
</dbReference>
<dbReference type="InterPro" id="IPR023841">
    <property type="entry name" value="BshB2"/>
</dbReference>
<proteinExistence type="predicted"/>
<dbReference type="InterPro" id="IPR024078">
    <property type="entry name" value="LmbE-like_dom_sf"/>
</dbReference>
<protein>
    <submittedName>
        <fullName evidence="1">Bacillithiol biosynthesis deacetylase BshB2</fullName>
    </submittedName>
</protein>
<dbReference type="SUPFAM" id="SSF102588">
    <property type="entry name" value="LmbE-like"/>
    <property type="match status" value="1"/>
</dbReference>
<dbReference type="Pfam" id="PF02585">
    <property type="entry name" value="PIG-L"/>
    <property type="match status" value="1"/>
</dbReference>
<dbReference type="OrthoDB" id="9790023at2"/>
<name>A0A1U9K4V4_9BACL</name>
<evidence type="ECO:0000313" key="1">
    <source>
        <dbReference type="EMBL" id="AQS55058.1"/>
    </source>
</evidence>
<keyword evidence="2" id="KW-1185">Reference proteome</keyword>
<accession>A0A1U9K4V4</accession>
<dbReference type="Proteomes" id="UP000188603">
    <property type="component" value="Chromosome"/>
</dbReference>
<dbReference type="RefSeq" id="WP_077718877.1">
    <property type="nucleotide sequence ID" value="NZ_CP019699.1"/>
</dbReference>
<dbReference type="Gene3D" id="3.40.50.10320">
    <property type="entry name" value="LmbE-like"/>
    <property type="match status" value="1"/>
</dbReference>
<organism evidence="1 2">
    <name type="scientific">Novibacillus thermophilus</name>
    <dbReference type="NCBI Taxonomy" id="1471761"/>
    <lineage>
        <taxon>Bacteria</taxon>
        <taxon>Bacillati</taxon>
        <taxon>Bacillota</taxon>
        <taxon>Bacilli</taxon>
        <taxon>Bacillales</taxon>
        <taxon>Thermoactinomycetaceae</taxon>
        <taxon>Novibacillus</taxon>
    </lineage>
</organism>
<dbReference type="KEGG" id="ntr:B0W44_03990"/>
<dbReference type="EMBL" id="CP019699">
    <property type="protein sequence ID" value="AQS55058.1"/>
    <property type="molecule type" value="Genomic_DNA"/>
</dbReference>
<evidence type="ECO:0000313" key="2">
    <source>
        <dbReference type="Proteomes" id="UP000188603"/>
    </source>
</evidence>
<dbReference type="STRING" id="1471761.B0W44_03990"/>
<dbReference type="InterPro" id="IPR003737">
    <property type="entry name" value="GlcNAc_PI_deacetylase-related"/>
</dbReference>
<dbReference type="GO" id="GO:0016811">
    <property type="term" value="F:hydrolase activity, acting on carbon-nitrogen (but not peptide) bonds, in linear amides"/>
    <property type="evidence" value="ECO:0007669"/>
    <property type="project" value="TreeGrafter"/>
</dbReference>
<dbReference type="NCBIfam" id="TIGR04000">
    <property type="entry name" value="thiol_BshB2"/>
    <property type="match status" value="1"/>
</dbReference>